<keyword evidence="2" id="KW-0472">Membrane</keyword>
<gene>
    <name evidence="3" type="ORF">AT302_08295</name>
</gene>
<organism evidence="3 4">
    <name type="scientific">Pandoraea norimbergensis</name>
    <dbReference type="NCBI Taxonomy" id="93219"/>
    <lineage>
        <taxon>Bacteria</taxon>
        <taxon>Pseudomonadati</taxon>
        <taxon>Pseudomonadota</taxon>
        <taxon>Betaproteobacteria</taxon>
        <taxon>Burkholderiales</taxon>
        <taxon>Burkholderiaceae</taxon>
        <taxon>Pandoraea</taxon>
    </lineage>
</organism>
<feature type="region of interest" description="Disordered" evidence="1">
    <location>
        <begin position="123"/>
        <end position="159"/>
    </location>
</feature>
<keyword evidence="2" id="KW-1133">Transmembrane helix</keyword>
<evidence type="ECO:0000313" key="4">
    <source>
        <dbReference type="Proteomes" id="UP000060277"/>
    </source>
</evidence>
<sequence length="159" mass="17689">MGDKWFSKFSSYLSSVTGRPASFVLAAGLVVAWAVTGPLFDYSDTWQLVINTSTTIVTFLMVFLIQNTQNRDTAAMQIKLDELIRAMEGAHNALLDLEELDEKELVRFRNRYEALAEAARKALRDGRVDTDSPIVGEDDTGGSDRNAGDDKPRSKTPRE</sequence>
<protein>
    <recommendedName>
        <fullName evidence="5">Low affinity iron permease family protein</fullName>
    </recommendedName>
</protein>
<evidence type="ECO:0000256" key="2">
    <source>
        <dbReference type="SAM" id="Phobius"/>
    </source>
</evidence>
<reference evidence="4" key="1">
    <citation type="submission" date="2015-12" db="EMBL/GenBank/DDBJ databases">
        <title>Complete genome sequence of Pandoraea norimbergensis DSM 11628.</title>
        <authorList>
            <person name="Ee R."/>
            <person name="Lim Y.-L."/>
            <person name="Yong D."/>
            <person name="Yin W.-F."/>
            <person name="Chan K.-G."/>
        </authorList>
    </citation>
    <scope>NUCLEOTIDE SEQUENCE [LARGE SCALE GENOMIC DNA]</scope>
    <source>
        <strain evidence="4">DSM 11628</strain>
    </source>
</reference>
<keyword evidence="2" id="KW-0812">Transmembrane</keyword>
<evidence type="ECO:0000256" key="1">
    <source>
        <dbReference type="SAM" id="MobiDB-lite"/>
    </source>
</evidence>
<dbReference type="Pfam" id="PF04120">
    <property type="entry name" value="Iron_permease"/>
    <property type="match status" value="1"/>
</dbReference>
<dbReference type="Proteomes" id="UP000060277">
    <property type="component" value="Chromosome"/>
</dbReference>
<dbReference type="RefSeq" id="WP_058376671.1">
    <property type="nucleotide sequence ID" value="NZ_CP013480.3"/>
</dbReference>
<dbReference type="InterPro" id="IPR007251">
    <property type="entry name" value="Iron_permease_Fet4"/>
</dbReference>
<proteinExistence type="predicted"/>
<evidence type="ECO:0008006" key="5">
    <source>
        <dbReference type="Google" id="ProtNLM"/>
    </source>
</evidence>
<evidence type="ECO:0000313" key="3">
    <source>
        <dbReference type="EMBL" id="ALS59751.1"/>
    </source>
</evidence>
<keyword evidence="4" id="KW-1185">Reference proteome</keyword>
<feature type="compositionally biased region" description="Basic and acidic residues" evidence="1">
    <location>
        <begin position="146"/>
        <end position="159"/>
    </location>
</feature>
<dbReference type="EMBL" id="CP013480">
    <property type="protein sequence ID" value="ALS59751.1"/>
    <property type="molecule type" value="Genomic_DNA"/>
</dbReference>
<name>A0ABN4JH25_9BURK</name>
<feature type="transmembrane region" description="Helical" evidence="2">
    <location>
        <begin position="21"/>
        <end position="40"/>
    </location>
</feature>
<feature type="transmembrane region" description="Helical" evidence="2">
    <location>
        <begin position="46"/>
        <end position="65"/>
    </location>
</feature>
<accession>A0ABN4JH25</accession>